<name>A2DBB4_TRIV3</name>
<evidence type="ECO:0000256" key="2">
    <source>
        <dbReference type="ARBA" id="ARBA00022741"/>
    </source>
</evidence>
<dbReference type="Proteomes" id="UP000001542">
    <property type="component" value="Unassembled WGS sequence"/>
</dbReference>
<dbReference type="PROSITE" id="PS00108">
    <property type="entry name" value="PROTEIN_KINASE_ST"/>
    <property type="match status" value="1"/>
</dbReference>
<feature type="region of interest" description="Disordered" evidence="5">
    <location>
        <begin position="333"/>
        <end position="383"/>
    </location>
</feature>
<evidence type="ECO:0000256" key="4">
    <source>
        <dbReference type="PROSITE-ProRule" id="PRU10141"/>
    </source>
</evidence>
<keyword evidence="7" id="KW-0418">Kinase</keyword>
<dbReference type="EMBL" id="DS113184">
    <property type="protein sequence ID" value="EAY22444.1"/>
    <property type="molecule type" value="Genomic_DNA"/>
</dbReference>
<dbReference type="GO" id="GO:0004674">
    <property type="term" value="F:protein serine/threonine kinase activity"/>
    <property type="evidence" value="ECO:0007669"/>
    <property type="project" value="UniProtKB-KW"/>
</dbReference>
<dbReference type="InterPro" id="IPR008271">
    <property type="entry name" value="Ser/Thr_kinase_AS"/>
</dbReference>
<dbReference type="SUPFAM" id="SSF48371">
    <property type="entry name" value="ARM repeat"/>
    <property type="match status" value="1"/>
</dbReference>
<dbReference type="KEGG" id="tva:5467999"/>
<reference evidence="7" key="1">
    <citation type="submission" date="2006-10" db="EMBL/GenBank/DDBJ databases">
        <authorList>
            <person name="Amadeo P."/>
            <person name="Zhao Q."/>
            <person name="Wortman J."/>
            <person name="Fraser-Liggett C."/>
            <person name="Carlton J."/>
        </authorList>
    </citation>
    <scope>NUCLEOTIDE SEQUENCE</scope>
    <source>
        <strain evidence="7">G3</strain>
    </source>
</reference>
<dbReference type="VEuPathDB" id="TrichDB:TVAG_379230"/>
<evidence type="ECO:0000256" key="5">
    <source>
        <dbReference type="SAM" id="MobiDB-lite"/>
    </source>
</evidence>
<dbReference type="PRINTS" id="PR00109">
    <property type="entry name" value="TYRKINASE"/>
</dbReference>
<dbReference type="InterPro" id="IPR011009">
    <property type="entry name" value="Kinase-like_dom_sf"/>
</dbReference>
<dbReference type="InterPro" id="IPR001245">
    <property type="entry name" value="Ser-Thr/Tyr_kinase_cat_dom"/>
</dbReference>
<gene>
    <name evidence="7" type="ORF">TVAG_379230</name>
</gene>
<dbReference type="InterPro" id="IPR016024">
    <property type="entry name" value="ARM-type_fold"/>
</dbReference>
<dbReference type="GO" id="GO:0007165">
    <property type="term" value="P:signal transduction"/>
    <property type="evidence" value="ECO:0000318"/>
    <property type="project" value="GO_Central"/>
</dbReference>
<keyword evidence="8" id="KW-1185">Reference proteome</keyword>
<feature type="compositionally biased region" description="Basic and acidic residues" evidence="5">
    <location>
        <begin position="343"/>
        <end position="366"/>
    </location>
</feature>
<dbReference type="InterPro" id="IPR000719">
    <property type="entry name" value="Prot_kinase_dom"/>
</dbReference>
<dbReference type="InParanoid" id="A2DBB4"/>
<accession>A2DBB4</accession>
<keyword evidence="3 4" id="KW-0067">ATP-binding</keyword>
<sequence length="863" mass="98910">MIPSDMPANILELVKALPEYVREESDYDCDSILGKGGFGEVWHAVDKKSKKECAVKKLFATTFDAKLQRLYIQEIFMTACCQDESVIRLMGFTVKKPFCIITQYQKNGSLQDYVYPGMKFFNSMQPNHLTMVAMQMARGLHKCQKQNIVHRDIKPGNVLIDEKFMPIICDFGIAGIIDFEHPMTRRCGTLAYMAPELYNSKFYDTYADVFSYGIILYEMSEKKHAYDGETRESMKAILKDGHVRPKFSNKTPEKMRELIERCWDFNPDNRPSFGQIYKMFAEGKVGFEGYDKHKMKVLAKQLNALRRHPHKPKQRCDLNSTINYVQKTYADVIAHPEQFNTEDSDKKKKKSKDDDDKPENKEESDNNKQNSEEVVSTPKPEISVQPKNRLNINILKDPANPQFFEHLHEISTTIQDNEILPFVSTTFPIMQNSQSEYLTSHIQVAYCEGMTTNDKFIKFMNEKNLIANLPMKSPLIVSHSFNIFAIFLSRGFEIVTDQYADWVNFYLQKVNPEGTLNAVSALFSKLNGNFTKVTKIFSVFVLNGPMFFNLPCASNYISFLFYVLQISEQEQNIHLPTLKNYLMHYLRSEKMKMVGIAYTGLSYLYDGLFPLDFQLMELHSKNPAAQNGITGLLIRLQDNIFQIPNIFNILLNCSESSSKSLSLLMEYVTRFPETATRLSVNSTWFIKGLPNAGGTLRLAMFGFLHPKMRVPFLQNSLLGLLFSFLASHPDNWILGSLYFLIINMKADAKILTQFQKNNFLSKFVSNLSKLTDMESATSACLLLEYSAKLIKIPDPDIVVDSIIHMMKQFPPIIGLCARVLMNLSAIIEMKPVMKMKNLQVFFQKLSSDQNYGEISRTAIANLS</sequence>
<dbReference type="Pfam" id="PF00069">
    <property type="entry name" value="Pkinase"/>
    <property type="match status" value="1"/>
</dbReference>
<dbReference type="eggNOG" id="KOG0192">
    <property type="taxonomic scope" value="Eukaryota"/>
</dbReference>
<protein>
    <submittedName>
        <fullName evidence="7">TKL family protein kinase</fullName>
    </submittedName>
</protein>
<dbReference type="GO" id="GO:0005524">
    <property type="term" value="F:ATP binding"/>
    <property type="evidence" value="ECO:0007669"/>
    <property type="project" value="UniProtKB-UniRule"/>
</dbReference>
<reference evidence="7" key="2">
    <citation type="journal article" date="2007" name="Science">
        <title>Draft genome sequence of the sexually transmitted pathogen Trichomonas vaginalis.</title>
        <authorList>
            <person name="Carlton J.M."/>
            <person name="Hirt R.P."/>
            <person name="Silva J.C."/>
            <person name="Delcher A.L."/>
            <person name="Schatz M."/>
            <person name="Zhao Q."/>
            <person name="Wortman J.R."/>
            <person name="Bidwell S.L."/>
            <person name="Alsmark U.C.M."/>
            <person name="Besteiro S."/>
            <person name="Sicheritz-Ponten T."/>
            <person name="Noel C.J."/>
            <person name="Dacks J.B."/>
            <person name="Foster P.G."/>
            <person name="Simillion C."/>
            <person name="Van de Peer Y."/>
            <person name="Miranda-Saavedra D."/>
            <person name="Barton G.J."/>
            <person name="Westrop G.D."/>
            <person name="Mueller S."/>
            <person name="Dessi D."/>
            <person name="Fiori P.L."/>
            <person name="Ren Q."/>
            <person name="Paulsen I."/>
            <person name="Zhang H."/>
            <person name="Bastida-Corcuera F.D."/>
            <person name="Simoes-Barbosa A."/>
            <person name="Brown M.T."/>
            <person name="Hayes R.D."/>
            <person name="Mukherjee M."/>
            <person name="Okumura C.Y."/>
            <person name="Schneider R."/>
            <person name="Smith A.J."/>
            <person name="Vanacova S."/>
            <person name="Villalvazo M."/>
            <person name="Haas B.J."/>
            <person name="Pertea M."/>
            <person name="Feldblyum T.V."/>
            <person name="Utterback T.R."/>
            <person name="Shu C.L."/>
            <person name="Osoegawa K."/>
            <person name="de Jong P.J."/>
            <person name="Hrdy I."/>
            <person name="Horvathova L."/>
            <person name="Zubacova Z."/>
            <person name="Dolezal P."/>
            <person name="Malik S.B."/>
            <person name="Logsdon J.M. Jr."/>
            <person name="Henze K."/>
            <person name="Gupta A."/>
            <person name="Wang C.C."/>
            <person name="Dunne R.L."/>
            <person name="Upcroft J.A."/>
            <person name="Upcroft P."/>
            <person name="White O."/>
            <person name="Salzberg S.L."/>
            <person name="Tang P."/>
            <person name="Chiu C.-H."/>
            <person name="Lee Y.-S."/>
            <person name="Embley T.M."/>
            <person name="Coombs G.H."/>
            <person name="Mottram J.C."/>
            <person name="Tachezy J."/>
            <person name="Fraser-Liggett C.M."/>
            <person name="Johnson P.J."/>
        </authorList>
    </citation>
    <scope>NUCLEOTIDE SEQUENCE [LARGE SCALE GENOMIC DNA]</scope>
    <source>
        <strain evidence="7">G3</strain>
    </source>
</reference>
<dbReference type="PANTHER" id="PTHR23257:SF958">
    <property type="entry name" value="SERINE_THREONINE-PROTEIN KINASE WNK4"/>
    <property type="match status" value="1"/>
</dbReference>
<keyword evidence="2 4" id="KW-0547">Nucleotide-binding</keyword>
<proteinExistence type="predicted"/>
<evidence type="ECO:0000313" key="7">
    <source>
        <dbReference type="EMBL" id="EAY22444.1"/>
    </source>
</evidence>
<dbReference type="AlphaFoldDB" id="A2DBB4"/>
<evidence type="ECO:0000256" key="3">
    <source>
        <dbReference type="ARBA" id="ARBA00022840"/>
    </source>
</evidence>
<dbReference type="OrthoDB" id="4062651at2759"/>
<dbReference type="VEuPathDB" id="TrichDB:TVAGG3_0508460"/>
<dbReference type="SMART" id="SM00220">
    <property type="entry name" value="S_TKc"/>
    <property type="match status" value="1"/>
</dbReference>
<organism evidence="7 8">
    <name type="scientific">Trichomonas vaginalis (strain ATCC PRA-98 / G3)</name>
    <dbReference type="NCBI Taxonomy" id="412133"/>
    <lineage>
        <taxon>Eukaryota</taxon>
        <taxon>Metamonada</taxon>
        <taxon>Parabasalia</taxon>
        <taxon>Trichomonadida</taxon>
        <taxon>Trichomonadidae</taxon>
        <taxon>Trichomonas</taxon>
    </lineage>
</organism>
<keyword evidence="1" id="KW-0723">Serine/threonine-protein kinase</keyword>
<feature type="domain" description="Protein kinase" evidence="6">
    <location>
        <begin position="27"/>
        <end position="280"/>
    </location>
</feature>
<dbReference type="PANTHER" id="PTHR23257">
    <property type="entry name" value="SERINE-THREONINE PROTEIN KINASE"/>
    <property type="match status" value="1"/>
</dbReference>
<dbReference type="Gene3D" id="1.10.510.10">
    <property type="entry name" value="Transferase(Phosphotransferase) domain 1"/>
    <property type="match status" value="1"/>
</dbReference>
<dbReference type="InterPro" id="IPR017441">
    <property type="entry name" value="Protein_kinase_ATP_BS"/>
</dbReference>
<dbReference type="PROSITE" id="PS50011">
    <property type="entry name" value="PROTEIN_KINASE_DOM"/>
    <property type="match status" value="1"/>
</dbReference>
<feature type="binding site" evidence="4">
    <location>
        <position position="57"/>
    </location>
    <ligand>
        <name>ATP</name>
        <dbReference type="ChEBI" id="CHEBI:30616"/>
    </ligand>
</feature>
<keyword evidence="7" id="KW-0808">Transferase</keyword>
<dbReference type="InterPro" id="IPR050167">
    <property type="entry name" value="Ser_Thr_protein_kinase"/>
</dbReference>
<dbReference type="GO" id="GO:0004672">
    <property type="term" value="F:protein kinase activity"/>
    <property type="evidence" value="ECO:0000318"/>
    <property type="project" value="GO_Central"/>
</dbReference>
<evidence type="ECO:0000259" key="6">
    <source>
        <dbReference type="PROSITE" id="PS50011"/>
    </source>
</evidence>
<dbReference type="RefSeq" id="XP_001583430.1">
    <property type="nucleotide sequence ID" value="XM_001583380.1"/>
</dbReference>
<dbReference type="SUPFAM" id="SSF56112">
    <property type="entry name" value="Protein kinase-like (PK-like)"/>
    <property type="match status" value="1"/>
</dbReference>
<evidence type="ECO:0000313" key="8">
    <source>
        <dbReference type="Proteomes" id="UP000001542"/>
    </source>
</evidence>
<evidence type="ECO:0000256" key="1">
    <source>
        <dbReference type="ARBA" id="ARBA00022527"/>
    </source>
</evidence>
<dbReference type="SMR" id="A2DBB4"/>
<dbReference type="GO" id="GO:0005737">
    <property type="term" value="C:cytoplasm"/>
    <property type="evidence" value="ECO:0000318"/>
    <property type="project" value="GO_Central"/>
</dbReference>
<dbReference type="PROSITE" id="PS00107">
    <property type="entry name" value="PROTEIN_KINASE_ATP"/>
    <property type="match status" value="1"/>
</dbReference>